<protein>
    <recommendedName>
        <fullName evidence="7">Inositol-1-monophosphatase</fullName>
        <ecNumber evidence="7">3.1.3.25</ecNumber>
    </recommendedName>
</protein>
<evidence type="ECO:0000256" key="4">
    <source>
        <dbReference type="ARBA" id="ARBA00022723"/>
    </source>
</evidence>
<dbReference type="InterPro" id="IPR020550">
    <property type="entry name" value="Inositol_monophosphatase_CS"/>
</dbReference>
<dbReference type="InterPro" id="IPR020583">
    <property type="entry name" value="Inositol_monoP_metal-BS"/>
</dbReference>
<dbReference type="PRINTS" id="PR00377">
    <property type="entry name" value="IMPHPHTASES"/>
</dbReference>
<accession>A0ABU5JP86</accession>
<gene>
    <name evidence="8" type="ORF">U2F25_33685</name>
</gene>
<dbReference type="SUPFAM" id="SSF56655">
    <property type="entry name" value="Carbohydrate phosphatase"/>
    <property type="match status" value="1"/>
</dbReference>
<dbReference type="RefSeq" id="WP_322443810.1">
    <property type="nucleotide sequence ID" value="NZ_JAXOTQ010000070.1"/>
</dbReference>
<evidence type="ECO:0000256" key="2">
    <source>
        <dbReference type="ARBA" id="ARBA00001946"/>
    </source>
</evidence>
<evidence type="ECO:0000313" key="8">
    <source>
        <dbReference type="EMBL" id="MDZ5494342.1"/>
    </source>
</evidence>
<dbReference type="CDD" id="cd01639">
    <property type="entry name" value="IMPase"/>
    <property type="match status" value="1"/>
</dbReference>
<dbReference type="PROSITE" id="PS00630">
    <property type="entry name" value="IMP_2"/>
    <property type="match status" value="1"/>
</dbReference>
<dbReference type="InterPro" id="IPR000760">
    <property type="entry name" value="Inositol_monophosphatase-like"/>
</dbReference>
<comment type="similarity">
    <text evidence="3 7">Belongs to the inositol monophosphatase superfamily.</text>
</comment>
<evidence type="ECO:0000313" key="9">
    <source>
        <dbReference type="Proteomes" id="UP001290101"/>
    </source>
</evidence>
<dbReference type="Proteomes" id="UP001290101">
    <property type="component" value="Unassembled WGS sequence"/>
</dbReference>
<evidence type="ECO:0000256" key="7">
    <source>
        <dbReference type="RuleBase" id="RU364068"/>
    </source>
</evidence>
<comment type="catalytic activity">
    <reaction evidence="1 7">
        <text>a myo-inositol phosphate + H2O = myo-inositol + phosphate</text>
        <dbReference type="Rhea" id="RHEA:24056"/>
        <dbReference type="ChEBI" id="CHEBI:15377"/>
        <dbReference type="ChEBI" id="CHEBI:17268"/>
        <dbReference type="ChEBI" id="CHEBI:43474"/>
        <dbReference type="ChEBI" id="CHEBI:84139"/>
        <dbReference type="EC" id="3.1.3.25"/>
    </reaction>
</comment>
<keyword evidence="6 7" id="KW-0460">Magnesium</keyword>
<keyword evidence="9" id="KW-1185">Reference proteome</keyword>
<reference evidence="8 9" key="1">
    <citation type="submission" date="2023-12" db="EMBL/GenBank/DDBJ databases">
        <title>Micromonospora sp. nov., isolated from Atacama Desert.</title>
        <authorList>
            <person name="Carro L."/>
            <person name="Golinska P."/>
            <person name="Klenk H.-P."/>
            <person name="Goodfellow M."/>
        </authorList>
    </citation>
    <scope>NUCLEOTIDE SEQUENCE [LARGE SCALE GENOMIC DNA]</scope>
    <source>
        <strain evidence="8 9">4G53</strain>
    </source>
</reference>
<sequence length="268" mass="28596">MSAYRDLLPVAEEAARRASETMRRRPPGTLTVKGDRDVASELDYAIERELRAFLVTETPEIGFLGEEEGRVGSAEMQWVLDPIDGTANFVRGLPLCAVSLALVHEREAVLGIIELPFLGSRFTAAKADGAYANGQRIRASSTMRMSEAIVAVGDYAVGMDAEARNRLRLALAAQLAAEVQRVRMTGSAALDLAWLAEGRLDAALTLSNHAWDMAAGVVIAREAGAVVIDQNGAIHDVDSTVTLAVAPLLAEAVLATYHRAASAATDNR</sequence>
<proteinExistence type="inferred from homology"/>
<dbReference type="PROSITE" id="PS00629">
    <property type="entry name" value="IMP_1"/>
    <property type="match status" value="1"/>
</dbReference>
<evidence type="ECO:0000256" key="1">
    <source>
        <dbReference type="ARBA" id="ARBA00001033"/>
    </source>
</evidence>
<dbReference type="InterPro" id="IPR033942">
    <property type="entry name" value="IMPase"/>
</dbReference>
<evidence type="ECO:0000256" key="5">
    <source>
        <dbReference type="ARBA" id="ARBA00022801"/>
    </source>
</evidence>
<evidence type="ECO:0000256" key="3">
    <source>
        <dbReference type="ARBA" id="ARBA00009759"/>
    </source>
</evidence>
<evidence type="ECO:0000256" key="6">
    <source>
        <dbReference type="ARBA" id="ARBA00022842"/>
    </source>
</evidence>
<dbReference type="EMBL" id="JAXOTQ010000070">
    <property type="protein sequence ID" value="MDZ5494342.1"/>
    <property type="molecule type" value="Genomic_DNA"/>
</dbReference>
<dbReference type="GO" id="GO:0016787">
    <property type="term" value="F:hydrolase activity"/>
    <property type="evidence" value="ECO:0007669"/>
    <property type="project" value="UniProtKB-KW"/>
</dbReference>
<name>A0ABU5JP86_9ACTN</name>
<keyword evidence="4 7" id="KW-0479">Metal-binding</keyword>
<dbReference type="PANTHER" id="PTHR20854">
    <property type="entry name" value="INOSITOL MONOPHOSPHATASE"/>
    <property type="match status" value="1"/>
</dbReference>
<dbReference type="Gene3D" id="3.40.190.80">
    <property type="match status" value="1"/>
</dbReference>
<dbReference type="Pfam" id="PF00459">
    <property type="entry name" value="Inositol_P"/>
    <property type="match status" value="1"/>
</dbReference>
<organism evidence="8 9">
    <name type="scientific">Micromonospora sicca</name>
    <dbReference type="NCBI Taxonomy" id="2202420"/>
    <lineage>
        <taxon>Bacteria</taxon>
        <taxon>Bacillati</taxon>
        <taxon>Actinomycetota</taxon>
        <taxon>Actinomycetes</taxon>
        <taxon>Micromonosporales</taxon>
        <taxon>Micromonosporaceae</taxon>
        <taxon>Micromonospora</taxon>
    </lineage>
</organism>
<comment type="cofactor">
    <cofactor evidence="2 7">
        <name>Mg(2+)</name>
        <dbReference type="ChEBI" id="CHEBI:18420"/>
    </cofactor>
</comment>
<dbReference type="EC" id="3.1.3.25" evidence="7"/>
<comment type="caution">
    <text evidence="8">The sequence shown here is derived from an EMBL/GenBank/DDBJ whole genome shotgun (WGS) entry which is preliminary data.</text>
</comment>
<dbReference type="Gene3D" id="3.30.540.10">
    <property type="entry name" value="Fructose-1,6-Bisphosphatase, subunit A, domain 1"/>
    <property type="match status" value="1"/>
</dbReference>
<keyword evidence="5 7" id="KW-0378">Hydrolase</keyword>
<dbReference type="PANTHER" id="PTHR20854:SF4">
    <property type="entry name" value="INOSITOL-1-MONOPHOSPHATASE-RELATED"/>
    <property type="match status" value="1"/>
</dbReference>